<evidence type="ECO:0000313" key="4">
    <source>
        <dbReference type="EMBL" id="CAE8701618.1"/>
    </source>
</evidence>
<dbReference type="SMART" id="SM00054">
    <property type="entry name" value="EFh"/>
    <property type="match status" value="5"/>
</dbReference>
<accession>A0A813KFP8</accession>
<evidence type="ECO:0000256" key="2">
    <source>
        <dbReference type="SAM" id="SignalP"/>
    </source>
</evidence>
<dbReference type="AlphaFoldDB" id="A0A813KFP8"/>
<dbReference type="PANTHER" id="PTHR10827:SF85">
    <property type="entry name" value="CALCIUM-BINDING PROTEIN"/>
    <property type="match status" value="1"/>
</dbReference>
<dbReference type="InterPro" id="IPR002048">
    <property type="entry name" value="EF_hand_dom"/>
</dbReference>
<evidence type="ECO:0000313" key="5">
    <source>
        <dbReference type="Proteomes" id="UP000626109"/>
    </source>
</evidence>
<comment type="caution">
    <text evidence="4">The sequence shown here is derived from an EMBL/GenBank/DDBJ whole genome shotgun (WGS) entry which is preliminary data.</text>
</comment>
<proteinExistence type="predicted"/>
<gene>
    <name evidence="4" type="ORF">PGLA2088_LOCUS32075</name>
</gene>
<name>A0A813KFP8_POLGL</name>
<dbReference type="Gene3D" id="1.10.238.10">
    <property type="entry name" value="EF-hand"/>
    <property type="match status" value="3"/>
</dbReference>
<protein>
    <recommendedName>
        <fullName evidence="3">EF-hand domain-containing protein</fullName>
    </recommendedName>
</protein>
<dbReference type="Pfam" id="PF13499">
    <property type="entry name" value="EF-hand_7"/>
    <property type="match status" value="2"/>
</dbReference>
<dbReference type="PROSITE" id="PS00018">
    <property type="entry name" value="EF_HAND_1"/>
    <property type="match status" value="4"/>
</dbReference>
<dbReference type="PANTHER" id="PTHR10827">
    <property type="entry name" value="RETICULOCALBIN"/>
    <property type="match status" value="1"/>
</dbReference>
<dbReference type="SUPFAM" id="SSF47473">
    <property type="entry name" value="EF-hand"/>
    <property type="match status" value="2"/>
</dbReference>
<sequence>MVPRVCERMLLGFQLAVVFCGYCAHGATDRPAEAHIPESLVHEMHAMIDSNQDGKIGMVEIMDFWGAISSNAVRKRIVARYHIHDWDSDKDGKISVSELVEDKSKPPLSELKARFKLADVSKDGKLNEYELRSFLYPATSDKMVVSLVGLLVKSKDTDSDGMLSLHEFLGWNGGDAEGQAAFKNLDRDGDKKLSAEELKTLESGEYHAQDTMHEMIVMADKNDDGHVTVPELDAVREEFSRTRAAYNLMNWAEELQLELPEEEL</sequence>
<feature type="domain" description="EF-hand" evidence="3">
    <location>
        <begin position="173"/>
        <end position="208"/>
    </location>
</feature>
<feature type="domain" description="EF-hand" evidence="3">
    <location>
        <begin position="106"/>
        <end position="141"/>
    </location>
</feature>
<organism evidence="4 5">
    <name type="scientific">Polarella glacialis</name>
    <name type="common">Dinoflagellate</name>
    <dbReference type="NCBI Taxonomy" id="89957"/>
    <lineage>
        <taxon>Eukaryota</taxon>
        <taxon>Sar</taxon>
        <taxon>Alveolata</taxon>
        <taxon>Dinophyceae</taxon>
        <taxon>Suessiales</taxon>
        <taxon>Suessiaceae</taxon>
        <taxon>Polarella</taxon>
    </lineage>
</organism>
<feature type="chain" id="PRO_5032701839" description="EF-hand domain-containing protein" evidence="2">
    <location>
        <begin position="27"/>
        <end position="264"/>
    </location>
</feature>
<dbReference type="Proteomes" id="UP000626109">
    <property type="component" value="Unassembled WGS sequence"/>
</dbReference>
<evidence type="ECO:0000256" key="1">
    <source>
        <dbReference type="ARBA" id="ARBA00022837"/>
    </source>
</evidence>
<dbReference type="InterPro" id="IPR018247">
    <property type="entry name" value="EF_Hand_1_Ca_BS"/>
</dbReference>
<keyword evidence="2" id="KW-0732">Signal</keyword>
<evidence type="ECO:0000259" key="3">
    <source>
        <dbReference type="PROSITE" id="PS50222"/>
    </source>
</evidence>
<dbReference type="EMBL" id="CAJNNW010029821">
    <property type="protein sequence ID" value="CAE8701618.1"/>
    <property type="molecule type" value="Genomic_DNA"/>
</dbReference>
<feature type="signal peptide" evidence="2">
    <location>
        <begin position="1"/>
        <end position="26"/>
    </location>
</feature>
<dbReference type="InterPro" id="IPR011992">
    <property type="entry name" value="EF-hand-dom_pair"/>
</dbReference>
<dbReference type="Pfam" id="PF13202">
    <property type="entry name" value="EF-hand_5"/>
    <property type="match status" value="1"/>
</dbReference>
<dbReference type="PROSITE" id="PS50222">
    <property type="entry name" value="EF_HAND_2"/>
    <property type="match status" value="2"/>
</dbReference>
<reference evidence="4" key="1">
    <citation type="submission" date="2021-02" db="EMBL/GenBank/DDBJ databases">
        <authorList>
            <person name="Dougan E. K."/>
            <person name="Rhodes N."/>
            <person name="Thang M."/>
            <person name="Chan C."/>
        </authorList>
    </citation>
    <scope>NUCLEOTIDE SEQUENCE</scope>
</reference>
<keyword evidence="1" id="KW-0106">Calcium</keyword>
<dbReference type="GO" id="GO:0005509">
    <property type="term" value="F:calcium ion binding"/>
    <property type="evidence" value="ECO:0007669"/>
    <property type="project" value="InterPro"/>
</dbReference>